<organism evidence="1 2">
    <name type="scientific">Sphingomonas tagetis</name>
    <dbReference type="NCBI Taxonomy" id="2949092"/>
    <lineage>
        <taxon>Bacteria</taxon>
        <taxon>Pseudomonadati</taxon>
        <taxon>Pseudomonadota</taxon>
        <taxon>Alphaproteobacteria</taxon>
        <taxon>Sphingomonadales</taxon>
        <taxon>Sphingomonadaceae</taxon>
        <taxon>Sphingomonas</taxon>
    </lineage>
</organism>
<comment type="caution">
    <text evidence="1">The sequence shown here is derived from an EMBL/GenBank/DDBJ whole genome shotgun (WGS) entry which is preliminary data.</text>
</comment>
<accession>A0A9X2KP09</accession>
<gene>
    <name evidence="1" type="ORF">M9978_22190</name>
</gene>
<protein>
    <submittedName>
        <fullName evidence="1">Uncharacterized protein</fullName>
    </submittedName>
</protein>
<reference evidence="1" key="1">
    <citation type="submission" date="2022-05" db="EMBL/GenBank/DDBJ databases">
        <title>Sphingomonas sp. strain MG17 Genome sequencing and assembly.</title>
        <authorList>
            <person name="Kim I."/>
        </authorList>
    </citation>
    <scope>NUCLEOTIDE SEQUENCE</scope>
    <source>
        <strain evidence="1">MG17</strain>
    </source>
</reference>
<keyword evidence="2" id="KW-1185">Reference proteome</keyword>
<dbReference type="Proteomes" id="UP001139451">
    <property type="component" value="Unassembled WGS sequence"/>
</dbReference>
<evidence type="ECO:0000313" key="2">
    <source>
        <dbReference type="Proteomes" id="UP001139451"/>
    </source>
</evidence>
<sequence>MFVDAPVEMDYAGKLGRAPRIGKLRGAVRRDCRIAGFEEPVEIGRHQPNDIVGAARKVDQSAVRGRIVEFGNKAGGDGPADARRVELLLEQGKRPISRDQALDAIDLDRSRCGNHCSRATIGRGAKMLEDGVR</sequence>
<name>A0A9X2KP09_9SPHN</name>
<dbReference type="EMBL" id="JAMLDX010000032">
    <property type="protein sequence ID" value="MCP3733121.1"/>
    <property type="molecule type" value="Genomic_DNA"/>
</dbReference>
<evidence type="ECO:0000313" key="1">
    <source>
        <dbReference type="EMBL" id="MCP3733121.1"/>
    </source>
</evidence>
<proteinExistence type="predicted"/>
<dbReference type="AlphaFoldDB" id="A0A9X2KP09"/>